<keyword evidence="3" id="KW-0489">Methyltransferase</keyword>
<evidence type="ECO:0000313" key="3">
    <source>
        <dbReference type="EMBL" id="PZX62367.1"/>
    </source>
</evidence>
<accession>A0A2W7S522</accession>
<dbReference type="InterPro" id="IPR013216">
    <property type="entry name" value="Methyltransf_11"/>
</dbReference>
<evidence type="ECO:0000313" key="4">
    <source>
        <dbReference type="Proteomes" id="UP000249720"/>
    </source>
</evidence>
<evidence type="ECO:0000259" key="2">
    <source>
        <dbReference type="Pfam" id="PF08241"/>
    </source>
</evidence>
<dbReference type="RefSeq" id="WP_170120426.1">
    <property type="nucleotide sequence ID" value="NZ_QKZV01000005.1"/>
</dbReference>
<dbReference type="CDD" id="cd02440">
    <property type="entry name" value="AdoMet_MTases"/>
    <property type="match status" value="1"/>
</dbReference>
<dbReference type="Gene3D" id="3.40.50.150">
    <property type="entry name" value="Vaccinia Virus protein VP39"/>
    <property type="match status" value="1"/>
</dbReference>
<proteinExistence type="predicted"/>
<keyword evidence="1 3" id="KW-0808">Transferase</keyword>
<feature type="domain" description="Methyltransferase type 11" evidence="2">
    <location>
        <begin position="44"/>
        <end position="139"/>
    </location>
</feature>
<dbReference type="EMBL" id="QKZV01000005">
    <property type="protein sequence ID" value="PZX62367.1"/>
    <property type="molecule type" value="Genomic_DNA"/>
</dbReference>
<dbReference type="GO" id="GO:0032259">
    <property type="term" value="P:methylation"/>
    <property type="evidence" value="ECO:0007669"/>
    <property type="project" value="UniProtKB-KW"/>
</dbReference>
<dbReference type="Pfam" id="PF08241">
    <property type="entry name" value="Methyltransf_11"/>
    <property type="match status" value="1"/>
</dbReference>
<keyword evidence="4" id="KW-1185">Reference proteome</keyword>
<name>A0A2W7S522_9BACT</name>
<reference evidence="3 4" key="1">
    <citation type="submission" date="2018-06" db="EMBL/GenBank/DDBJ databases">
        <title>Genomic Encyclopedia of Archaeal and Bacterial Type Strains, Phase II (KMG-II): from individual species to whole genera.</title>
        <authorList>
            <person name="Goeker M."/>
        </authorList>
    </citation>
    <scope>NUCLEOTIDE SEQUENCE [LARGE SCALE GENOMIC DNA]</scope>
    <source>
        <strain evidence="3 4">DSM 23241</strain>
    </source>
</reference>
<dbReference type="GO" id="GO:0008757">
    <property type="term" value="F:S-adenosylmethionine-dependent methyltransferase activity"/>
    <property type="evidence" value="ECO:0007669"/>
    <property type="project" value="InterPro"/>
</dbReference>
<gene>
    <name evidence="3" type="ORF">LX80_01849</name>
</gene>
<sequence>MNSQQHFNTVAKEWDKDKMHQERSMAIAAALQQMIPLQKNWKALEYGAGTGLLSFILKDAFKEIVLMDNSAEMLKVCEEKIAYYQTPHIHTVALDLENTAYTEKFDIIYTQMVLHHIMDVPAIFKTFHQLLNAGGYLAIADLYTEDGSFHEPGMQVHKGFNPDELGQQLNTLGFNHVQHQTCFTIERNNGKKYPVFLLTAQKNQ</sequence>
<organism evidence="3 4">
    <name type="scientific">Hydrotalea sandarakina</name>
    <dbReference type="NCBI Taxonomy" id="1004304"/>
    <lineage>
        <taxon>Bacteria</taxon>
        <taxon>Pseudomonadati</taxon>
        <taxon>Bacteroidota</taxon>
        <taxon>Chitinophagia</taxon>
        <taxon>Chitinophagales</taxon>
        <taxon>Chitinophagaceae</taxon>
        <taxon>Hydrotalea</taxon>
    </lineage>
</organism>
<dbReference type="PANTHER" id="PTHR43861:SF3">
    <property type="entry name" value="PUTATIVE (AFU_ORTHOLOGUE AFUA_2G14390)-RELATED"/>
    <property type="match status" value="1"/>
</dbReference>
<dbReference type="SUPFAM" id="SSF53335">
    <property type="entry name" value="S-adenosyl-L-methionine-dependent methyltransferases"/>
    <property type="match status" value="1"/>
</dbReference>
<protein>
    <submittedName>
        <fullName evidence="3">Methyltransferase family protein</fullName>
    </submittedName>
</protein>
<dbReference type="AlphaFoldDB" id="A0A2W7S522"/>
<dbReference type="PANTHER" id="PTHR43861">
    <property type="entry name" value="TRANS-ACONITATE 2-METHYLTRANSFERASE-RELATED"/>
    <property type="match status" value="1"/>
</dbReference>
<comment type="caution">
    <text evidence="3">The sequence shown here is derived from an EMBL/GenBank/DDBJ whole genome shotgun (WGS) entry which is preliminary data.</text>
</comment>
<evidence type="ECO:0000256" key="1">
    <source>
        <dbReference type="ARBA" id="ARBA00022679"/>
    </source>
</evidence>
<dbReference type="InterPro" id="IPR029063">
    <property type="entry name" value="SAM-dependent_MTases_sf"/>
</dbReference>
<dbReference type="Proteomes" id="UP000249720">
    <property type="component" value="Unassembled WGS sequence"/>
</dbReference>